<reference evidence="1 2" key="1">
    <citation type="submission" date="2018-02" db="EMBL/GenBank/DDBJ databases">
        <title>The genomes of Aspergillus section Nigri reveals drivers in fungal speciation.</title>
        <authorList>
            <consortium name="DOE Joint Genome Institute"/>
            <person name="Vesth T.C."/>
            <person name="Nybo J."/>
            <person name="Theobald S."/>
            <person name="Brandl J."/>
            <person name="Frisvad J.C."/>
            <person name="Nielsen K.F."/>
            <person name="Lyhne E.K."/>
            <person name="Kogle M.E."/>
            <person name="Kuo A."/>
            <person name="Riley R."/>
            <person name="Clum A."/>
            <person name="Nolan M."/>
            <person name="Lipzen A."/>
            <person name="Salamov A."/>
            <person name="Henrissat B."/>
            <person name="Wiebenga A."/>
            <person name="De vries R.P."/>
            <person name="Grigoriev I.V."/>
            <person name="Mortensen U.H."/>
            <person name="Andersen M.R."/>
            <person name="Baker S.E."/>
        </authorList>
    </citation>
    <scope>NUCLEOTIDE SEQUENCE [LARGE SCALE GENOMIC DNA]</scope>
    <source>
        <strain evidence="1 2">CBS 112811</strain>
    </source>
</reference>
<proteinExistence type="predicted"/>
<evidence type="ECO:0000313" key="1">
    <source>
        <dbReference type="EMBL" id="RAH53592.1"/>
    </source>
</evidence>
<keyword evidence="2" id="KW-1185">Reference proteome</keyword>
<gene>
    <name evidence="1" type="ORF">BO85DRAFT_154916</name>
</gene>
<name>A0A8G1QVG1_9EURO</name>
<dbReference type="GeneID" id="37157577"/>
<dbReference type="EMBL" id="KZ825076">
    <property type="protein sequence ID" value="RAH53592.1"/>
    <property type="molecule type" value="Genomic_DNA"/>
</dbReference>
<accession>A0A8G1QVG1</accession>
<sequence>MGLCKERAICLDGYLQIETRILLALTTGSSPVDLAASDVFHRHPRRKNPVIPLPQQEFPTPLLVSFAFDVFTTDPNGLRIARAGRPCGDKQVTHLLDRAPRSSGLRRRARSGQWPSRFWPSTESSPCPSGLDSVILYLLIWPRPRWSTESLPCLFVTPLPRADPLS</sequence>
<evidence type="ECO:0000313" key="2">
    <source>
        <dbReference type="Proteomes" id="UP000249526"/>
    </source>
</evidence>
<dbReference type="AlphaFoldDB" id="A0A8G1QVG1"/>
<protein>
    <submittedName>
        <fullName evidence="1">Uncharacterized protein</fullName>
    </submittedName>
</protein>
<organism evidence="1 2">
    <name type="scientific">Aspergillus piperis CBS 112811</name>
    <dbReference type="NCBI Taxonomy" id="1448313"/>
    <lineage>
        <taxon>Eukaryota</taxon>
        <taxon>Fungi</taxon>
        <taxon>Dikarya</taxon>
        <taxon>Ascomycota</taxon>
        <taxon>Pezizomycotina</taxon>
        <taxon>Eurotiomycetes</taxon>
        <taxon>Eurotiomycetidae</taxon>
        <taxon>Eurotiales</taxon>
        <taxon>Aspergillaceae</taxon>
        <taxon>Aspergillus</taxon>
        <taxon>Aspergillus subgen. Circumdati</taxon>
    </lineage>
</organism>
<dbReference type="Proteomes" id="UP000249526">
    <property type="component" value="Unassembled WGS sequence"/>
</dbReference>
<dbReference type="RefSeq" id="XP_025511514.1">
    <property type="nucleotide sequence ID" value="XM_025654175.1"/>
</dbReference>